<organism evidence="9 10">
    <name type="scientific">Cynoglossus semilaevis</name>
    <name type="common">Tongue sole</name>
    <dbReference type="NCBI Taxonomy" id="244447"/>
    <lineage>
        <taxon>Eukaryota</taxon>
        <taxon>Metazoa</taxon>
        <taxon>Chordata</taxon>
        <taxon>Craniata</taxon>
        <taxon>Vertebrata</taxon>
        <taxon>Euteleostomi</taxon>
        <taxon>Actinopterygii</taxon>
        <taxon>Neopterygii</taxon>
        <taxon>Teleostei</taxon>
        <taxon>Neoteleostei</taxon>
        <taxon>Acanthomorphata</taxon>
        <taxon>Carangaria</taxon>
        <taxon>Pleuronectiformes</taxon>
        <taxon>Pleuronectoidei</taxon>
        <taxon>Cynoglossidae</taxon>
        <taxon>Cynoglossinae</taxon>
        <taxon>Cynoglossus</taxon>
    </lineage>
</organism>
<comment type="subcellular location">
    <subcellularLocation>
        <location evidence="1">Secreted</location>
    </subcellularLocation>
</comment>
<dbReference type="InterPro" id="IPR002035">
    <property type="entry name" value="VWF_A"/>
</dbReference>
<feature type="compositionally biased region" description="Gly residues" evidence="7">
    <location>
        <begin position="1321"/>
        <end position="1330"/>
    </location>
</feature>
<accession>A0A3P8UN33</accession>
<evidence type="ECO:0000256" key="4">
    <source>
        <dbReference type="ARBA" id="ARBA00022737"/>
    </source>
</evidence>
<dbReference type="PRINTS" id="PR00453">
    <property type="entry name" value="VWFADOMAIN"/>
</dbReference>
<dbReference type="GO" id="GO:0005615">
    <property type="term" value="C:extracellular space"/>
    <property type="evidence" value="ECO:0007669"/>
    <property type="project" value="TreeGrafter"/>
</dbReference>
<feature type="compositionally biased region" description="Low complexity" evidence="7">
    <location>
        <begin position="1299"/>
        <end position="1317"/>
    </location>
</feature>
<feature type="compositionally biased region" description="Gly residues" evidence="7">
    <location>
        <begin position="1247"/>
        <end position="1256"/>
    </location>
</feature>
<dbReference type="GO" id="GO:0007155">
    <property type="term" value="P:cell adhesion"/>
    <property type="evidence" value="ECO:0007669"/>
    <property type="project" value="UniProtKB-KW"/>
</dbReference>
<feature type="region of interest" description="Disordered" evidence="7">
    <location>
        <begin position="1009"/>
        <end position="1341"/>
    </location>
</feature>
<proteinExistence type="predicted"/>
<reference evidence="9" key="3">
    <citation type="submission" date="2025-09" db="UniProtKB">
        <authorList>
            <consortium name="Ensembl"/>
        </authorList>
    </citation>
    <scope>IDENTIFICATION</scope>
</reference>
<dbReference type="PROSITE" id="PS50234">
    <property type="entry name" value="VWFA"/>
    <property type="match status" value="6"/>
</dbReference>
<dbReference type="Pfam" id="PF01391">
    <property type="entry name" value="Collagen"/>
    <property type="match status" value="2"/>
</dbReference>
<evidence type="ECO:0000256" key="1">
    <source>
        <dbReference type="ARBA" id="ARBA00004613"/>
    </source>
</evidence>
<protein>
    <submittedName>
        <fullName evidence="9">Collagen type VI alpha 6 chain</fullName>
    </submittedName>
</protein>
<dbReference type="FunFam" id="3.40.50.410:FF:000004">
    <property type="entry name" value="collagen alpha-6(VI) chain"/>
    <property type="match status" value="4"/>
</dbReference>
<feature type="domain" description="VWFA" evidence="8">
    <location>
        <begin position="1579"/>
        <end position="1772"/>
    </location>
</feature>
<feature type="compositionally biased region" description="Gly residues" evidence="7">
    <location>
        <begin position="1226"/>
        <end position="1235"/>
    </location>
</feature>
<evidence type="ECO:0000313" key="9">
    <source>
        <dbReference type="Ensembl" id="ENSCSEP00000001665.1"/>
    </source>
</evidence>
<dbReference type="OMA" id="ARECCGV"/>
<dbReference type="Pfam" id="PF00092">
    <property type="entry name" value="VWA"/>
    <property type="match status" value="6"/>
</dbReference>
<keyword evidence="2" id="KW-0964">Secreted</keyword>
<feature type="domain" description="VWFA" evidence="8">
    <location>
        <begin position="610"/>
        <end position="781"/>
    </location>
</feature>
<evidence type="ECO:0000256" key="5">
    <source>
        <dbReference type="ARBA" id="ARBA00022889"/>
    </source>
</evidence>
<dbReference type="CDD" id="cd01450">
    <property type="entry name" value="vWFA_subfamily_ECM"/>
    <property type="match status" value="4"/>
</dbReference>
<evidence type="ECO:0000313" key="10">
    <source>
        <dbReference type="Proteomes" id="UP000265120"/>
    </source>
</evidence>
<feature type="compositionally biased region" description="Basic and acidic residues" evidence="7">
    <location>
        <begin position="1094"/>
        <end position="1103"/>
    </location>
</feature>
<dbReference type="STRING" id="244447.ENSCSEP00000001665"/>
<dbReference type="CDD" id="cd01472">
    <property type="entry name" value="vWA_collagen"/>
    <property type="match status" value="1"/>
</dbReference>
<evidence type="ECO:0000256" key="2">
    <source>
        <dbReference type="ARBA" id="ARBA00022525"/>
    </source>
</evidence>
<feature type="domain" description="VWFA" evidence="8">
    <location>
        <begin position="418"/>
        <end position="592"/>
    </location>
</feature>
<keyword evidence="6" id="KW-0325">Glycoprotein</keyword>
<sequence>MVNDFTKLRSVEQTLQKILCQDIVHQAITVQTRRTNIKEECLQTDEADIFFLIDQSGSIHPPDFYDMKKFIFEFLNNFRIGPQHIRVGIVKYADDPVLEFDLTTYSDVKTMKKAVEDMLQVGGGTETGKAITFMGPQFDRAEVTRGYKVSEYLVVITDGQSTDDVKVPAKKLQSQGVTVYAIGVQNADQEQLREIAGDPKRTFFVNDFDALNPIKDNIITDICSTDACKDIPGDLVFLIDSSGSIDSLDYEKMKEFMKTIISRSAIGIDDVHIGVMQYSTKPRLEFSLSFTYNKDEMNTAVDKMQQIGGGTHTGQAITAVSQLFDGGRSKLRQRLVVITDGESQDAVAAPAEALRAKGVAIYAIGVVNANTTQLLEISGSSDKMYSGRDFDALKDLENQISLDLCAKEGECRKTQQADVIFLVDGSTSISLPKFRSMQKFMSAMVNQTTVGKDLTRFGVILYSTYPKNNFTLETYGSKKEVLQAIQDLTPPRGDTYTGLALEYSLDFFSAANGGRAALKVPQVLMVITDGEATDPHHLEKPSMALRNNGISVFSIGVEEANKEELEIMAGHDASKIFYVDNFDALETLYKNLSLVLCNSTKPVCEKQKADLVFLLDQSGSITTNDYTIMKKFTTDLIKSFKVGEDLVRVGLAQFSDTFQHEFYLDKFYSEQEVTKHIMGTVQTGGGTKIGKALDSIRDYFQASRGGRRSSGISQNLVLITDGDSQDEVLAAAERLRALKVEVFVIGIGHVQVMELLQITGTPDRLFTVQNFGSLEKIKDKVVDTICKSKPIENPSGCTIDVAMGFDISRRSGTPGEMLVSGHTKLQALLPEIGHYASSVSELCCSKPDLIRTNVGYRVVGRNGQQIDDFKFEAYSEEVLRKVMTLNLKEPTYFNSALLKSFGQKFKAESGAGVKVLIIFSDGLDEDVMRLEQESELLRKSNINALLVVALEGARNPAELQMVEFGRGFGYKLPLSIGMPSVGSTILKQIDAVSNRECCSVMCKCSGHEGVHGSRGHPGSKGVTGQKGYPGFPGEEGVAGERGFPGPSGPQGLQGCSGNRGTKGNRGLRGNRGDDGEDGLDGVNGEQGMTGKDGVGGERGRRGDPGIPGIRGEAGLKGQRGLRGDPGEPGADKNSPGAKGESGNPGLPGPPGSNGQPGESGVVGNQGPDGRRGAAGEKGAVGPPGDKGQPGIDGPSGSRGPQGIRGQPGPKGIFGLPGPQGAPGAPGEVGGAGRRGAVGQKGQPGDPGVQGGPGQQGARGPPGQDGRDGYGPPGAKGAKGDHGFPGYPGLVGETGPDGSKGFPGPKGNRGRNGNSGPSGETGLPGAGGNPGHTGSRGPPGVRGMTECQLITYIRDNCACSFDRTDCPAFPTELVIGLDMSEDVAPAVFERQRSAALALLEDVGIAESNCPTGARVAVVGYSAYTRYLVRFQDYRHKKQLIEFVKNIAPERTTNQRHLAAAMRFVAHNVFKRVRSGMMMRKVAVFFSSGPSQDVSDLVTAVMEYRGLNIVPAIVSTRNAPGMRKAMELDDSGNSIFTVLGRDMAADLRKVKNCAICYDPCRRSEECGFIQGTAPPQDVDVDLAMVVDSSREVQGDQYTGFQELLGSIVEQLAVSSQPRRAGTQARVAVVQQSGTKTPKVEFSLQTYQDQQVMRTHLLQKMHQLGGASYLGLTLNYTLTEVLKKATNARRKKLLLVVVGTQTAHEDHALLQYVSNKVKCEGVAVFVLTVGDRYSRVQVEELASVPVHQHLIHLDRLKAEEQTYTQRFFRVFLNALNRGVNTYSTASIKQACERVEAQEREQSSTYSQSQVGQWAELETVMAEEPREQFQQQTRGRTQTGQIDVMDTLLPGDAGFSVMWDNGNTHTHTHTHTPNAPPLQFTTHRHRLMKVNHMVLTHRRRTVSQQNR</sequence>
<dbReference type="Proteomes" id="UP000265120">
    <property type="component" value="Chromosome 13"/>
</dbReference>
<keyword evidence="5" id="KW-0130">Cell adhesion</keyword>
<feature type="domain" description="VWFA" evidence="8">
    <location>
        <begin position="48"/>
        <end position="218"/>
    </location>
</feature>
<dbReference type="SUPFAM" id="SSF53300">
    <property type="entry name" value="vWA-like"/>
    <property type="match status" value="7"/>
</dbReference>
<reference evidence="9" key="2">
    <citation type="submission" date="2025-08" db="UniProtKB">
        <authorList>
            <consortium name="Ensembl"/>
        </authorList>
    </citation>
    <scope>IDENTIFICATION</scope>
</reference>
<reference evidence="9 10" key="1">
    <citation type="journal article" date="2014" name="Nat. Genet.">
        <title>Whole-genome sequence of a flatfish provides insights into ZW sex chromosome evolution and adaptation to a benthic lifestyle.</title>
        <authorList>
            <person name="Chen S."/>
            <person name="Zhang G."/>
            <person name="Shao C."/>
            <person name="Huang Q."/>
            <person name="Liu G."/>
            <person name="Zhang P."/>
            <person name="Song W."/>
            <person name="An N."/>
            <person name="Chalopin D."/>
            <person name="Volff J.N."/>
            <person name="Hong Y."/>
            <person name="Li Q."/>
            <person name="Sha Z."/>
            <person name="Zhou H."/>
            <person name="Xie M."/>
            <person name="Yu Q."/>
            <person name="Liu Y."/>
            <person name="Xiang H."/>
            <person name="Wang N."/>
            <person name="Wu K."/>
            <person name="Yang C."/>
            <person name="Zhou Q."/>
            <person name="Liao X."/>
            <person name="Yang L."/>
            <person name="Hu Q."/>
            <person name="Zhang J."/>
            <person name="Meng L."/>
            <person name="Jin L."/>
            <person name="Tian Y."/>
            <person name="Lian J."/>
            <person name="Yang J."/>
            <person name="Miao G."/>
            <person name="Liu S."/>
            <person name="Liang Z."/>
            <person name="Yan F."/>
            <person name="Li Y."/>
            <person name="Sun B."/>
            <person name="Zhang H."/>
            <person name="Zhang J."/>
            <person name="Zhu Y."/>
            <person name="Du M."/>
            <person name="Zhao Y."/>
            <person name="Schartl M."/>
            <person name="Tang Q."/>
            <person name="Wang J."/>
        </authorList>
    </citation>
    <scope>NUCLEOTIDE SEQUENCE</scope>
</reference>
<evidence type="ECO:0000256" key="3">
    <source>
        <dbReference type="ARBA" id="ARBA00022729"/>
    </source>
</evidence>
<evidence type="ECO:0000256" key="7">
    <source>
        <dbReference type="SAM" id="MobiDB-lite"/>
    </source>
</evidence>
<feature type="domain" description="VWFA" evidence="8">
    <location>
        <begin position="1371"/>
        <end position="1552"/>
    </location>
</feature>
<dbReference type="InterPro" id="IPR050525">
    <property type="entry name" value="ECM_Assembly_Org"/>
</dbReference>
<dbReference type="PANTHER" id="PTHR24020:SF86">
    <property type="entry name" value="COLLAGEN, TYPE VI, ALPHA 4"/>
    <property type="match status" value="1"/>
</dbReference>
<dbReference type="InterPro" id="IPR008160">
    <property type="entry name" value="Collagen"/>
</dbReference>
<dbReference type="FunFam" id="3.40.50.410:FF:000021">
    <property type="entry name" value="Collagen, type VI, alpha 3"/>
    <property type="match status" value="1"/>
</dbReference>
<feature type="compositionally biased region" description="Low complexity" evidence="7">
    <location>
        <begin position="1236"/>
        <end position="1246"/>
    </location>
</feature>
<keyword evidence="4" id="KW-0677">Repeat</keyword>
<dbReference type="SMART" id="SM00327">
    <property type="entry name" value="VWA"/>
    <property type="match status" value="7"/>
</dbReference>
<dbReference type="InterPro" id="IPR036465">
    <property type="entry name" value="vWFA_dom_sf"/>
</dbReference>
<dbReference type="Ensembl" id="ENSCSET00000001696.1">
    <property type="protein sequence ID" value="ENSCSEP00000001665.1"/>
    <property type="gene ID" value="ENSCSEG00000001132.1"/>
</dbReference>
<keyword evidence="10" id="KW-1185">Reference proteome</keyword>
<keyword evidence="3" id="KW-0732">Signal</keyword>
<dbReference type="Gene3D" id="3.40.50.410">
    <property type="entry name" value="von Willebrand factor, type A domain"/>
    <property type="match status" value="6"/>
</dbReference>
<dbReference type="InParanoid" id="A0A3P8UN33"/>
<name>A0A3P8UN33_CYNSE</name>
<feature type="compositionally biased region" description="Low complexity" evidence="7">
    <location>
        <begin position="1194"/>
        <end position="1225"/>
    </location>
</feature>
<dbReference type="PANTHER" id="PTHR24020">
    <property type="entry name" value="COLLAGEN ALPHA"/>
    <property type="match status" value="1"/>
</dbReference>
<feature type="domain" description="VWFA" evidence="8">
    <location>
        <begin position="234"/>
        <end position="400"/>
    </location>
</feature>
<dbReference type="GeneTree" id="ENSGT00940000155619"/>
<evidence type="ECO:0000256" key="6">
    <source>
        <dbReference type="ARBA" id="ARBA00023180"/>
    </source>
</evidence>
<evidence type="ECO:0000259" key="8">
    <source>
        <dbReference type="PROSITE" id="PS50234"/>
    </source>
</evidence>